<keyword evidence="1" id="KW-0812">Transmembrane</keyword>
<proteinExistence type="predicted"/>
<sequence length="154" mass="16053">MPRRRCHNLFAGSVAVYRLWMERRRSAGKSWTASTAIIIGSFLVGAFFLVAAVLVFSGAVTVAGWGEGTIAQRVVVGLLAAAVGGVTLAGAGMGLREGSAGTRPAGDARPVRTGPFLLDVRDEDGYGHRGFGIEPPVRWRDGSGSGTHPGVGEF</sequence>
<feature type="transmembrane region" description="Helical" evidence="1">
    <location>
        <begin position="74"/>
        <end position="95"/>
    </location>
</feature>
<keyword evidence="3" id="KW-1185">Reference proteome</keyword>
<dbReference type="EMBL" id="BOMI01000146">
    <property type="protein sequence ID" value="GID78471.1"/>
    <property type="molecule type" value="Genomic_DNA"/>
</dbReference>
<keyword evidence="1" id="KW-0472">Membrane</keyword>
<protein>
    <submittedName>
        <fullName evidence="2">Uncharacterized protein</fullName>
    </submittedName>
</protein>
<evidence type="ECO:0000313" key="2">
    <source>
        <dbReference type="EMBL" id="GID78471.1"/>
    </source>
</evidence>
<dbReference type="Proteomes" id="UP000609879">
    <property type="component" value="Unassembled WGS sequence"/>
</dbReference>
<reference evidence="2 3" key="1">
    <citation type="submission" date="2021-01" db="EMBL/GenBank/DDBJ databases">
        <title>Whole genome shotgun sequence of Actinoplanes deccanensis NBRC 13994.</title>
        <authorList>
            <person name="Komaki H."/>
            <person name="Tamura T."/>
        </authorList>
    </citation>
    <scope>NUCLEOTIDE SEQUENCE [LARGE SCALE GENOMIC DNA]</scope>
    <source>
        <strain evidence="2 3">NBRC 13994</strain>
    </source>
</reference>
<organism evidence="2 3">
    <name type="scientific">Paractinoplanes deccanensis</name>
    <dbReference type="NCBI Taxonomy" id="113561"/>
    <lineage>
        <taxon>Bacteria</taxon>
        <taxon>Bacillati</taxon>
        <taxon>Actinomycetota</taxon>
        <taxon>Actinomycetes</taxon>
        <taxon>Micromonosporales</taxon>
        <taxon>Micromonosporaceae</taxon>
        <taxon>Paractinoplanes</taxon>
    </lineage>
</organism>
<accession>A0ABQ3YEN2</accession>
<evidence type="ECO:0000313" key="3">
    <source>
        <dbReference type="Proteomes" id="UP000609879"/>
    </source>
</evidence>
<evidence type="ECO:0000256" key="1">
    <source>
        <dbReference type="SAM" id="Phobius"/>
    </source>
</evidence>
<gene>
    <name evidence="2" type="ORF">Ade02nite_71120</name>
</gene>
<feature type="transmembrane region" description="Helical" evidence="1">
    <location>
        <begin position="31"/>
        <end position="54"/>
    </location>
</feature>
<comment type="caution">
    <text evidence="2">The sequence shown here is derived from an EMBL/GenBank/DDBJ whole genome shotgun (WGS) entry which is preliminary data.</text>
</comment>
<keyword evidence="1" id="KW-1133">Transmembrane helix</keyword>
<name>A0ABQ3YEN2_9ACTN</name>